<sequence length="134" mass="14802">MSVDNKNKTVVLLGFIFLIGILLVGSVVAMTTHETETYNQIDNFISKIRYAIAKGWFLFTSWGQANCCSENPDDTKWTYGNEKVDCDDGGCSFDKCAIDSWAERICLGGSCSHPSSPSQNNYEGEENGIGAYFK</sequence>
<comment type="caution">
    <text evidence="1">The sequence shown here is derived from an EMBL/GenBank/DDBJ whole genome shotgun (WGS) entry which is preliminary data.</text>
</comment>
<accession>X1TTT2</accession>
<proteinExistence type="predicted"/>
<dbReference type="EMBL" id="BARW01009683">
    <property type="protein sequence ID" value="GAI83444.1"/>
    <property type="molecule type" value="Genomic_DNA"/>
</dbReference>
<feature type="non-terminal residue" evidence="1">
    <location>
        <position position="134"/>
    </location>
</feature>
<reference evidence="1" key="1">
    <citation type="journal article" date="2014" name="Front. Microbiol.">
        <title>High frequency of phylogenetically diverse reductive dehalogenase-homologous genes in deep subseafloor sedimentary metagenomes.</title>
        <authorList>
            <person name="Kawai M."/>
            <person name="Futagami T."/>
            <person name="Toyoda A."/>
            <person name="Takaki Y."/>
            <person name="Nishi S."/>
            <person name="Hori S."/>
            <person name="Arai W."/>
            <person name="Tsubouchi T."/>
            <person name="Morono Y."/>
            <person name="Uchiyama I."/>
            <person name="Ito T."/>
            <person name="Fujiyama A."/>
            <person name="Inagaki F."/>
            <person name="Takami H."/>
        </authorList>
    </citation>
    <scope>NUCLEOTIDE SEQUENCE</scope>
    <source>
        <strain evidence="1">Expedition CK06-06</strain>
    </source>
</reference>
<organism evidence="1">
    <name type="scientific">marine sediment metagenome</name>
    <dbReference type="NCBI Taxonomy" id="412755"/>
    <lineage>
        <taxon>unclassified sequences</taxon>
        <taxon>metagenomes</taxon>
        <taxon>ecological metagenomes</taxon>
    </lineage>
</organism>
<protein>
    <submittedName>
        <fullName evidence="1">Uncharacterized protein</fullName>
    </submittedName>
</protein>
<evidence type="ECO:0000313" key="1">
    <source>
        <dbReference type="EMBL" id="GAI83444.1"/>
    </source>
</evidence>
<name>X1TTT2_9ZZZZ</name>
<gene>
    <name evidence="1" type="ORF">S12H4_19376</name>
</gene>
<dbReference type="AlphaFoldDB" id="X1TTT2"/>